<keyword evidence="3" id="KW-1185">Reference proteome</keyword>
<dbReference type="EMBL" id="JAIWYP010000016">
    <property type="protein sequence ID" value="KAH3697169.1"/>
    <property type="molecule type" value="Genomic_DNA"/>
</dbReference>
<keyword evidence="1" id="KW-0472">Membrane</keyword>
<evidence type="ECO:0000313" key="2">
    <source>
        <dbReference type="EMBL" id="KAH3697169.1"/>
    </source>
</evidence>
<evidence type="ECO:0000256" key="1">
    <source>
        <dbReference type="SAM" id="Phobius"/>
    </source>
</evidence>
<accession>A0A9D3YEP8</accession>
<gene>
    <name evidence="2" type="ORF">DPMN_084658</name>
</gene>
<organism evidence="2 3">
    <name type="scientific">Dreissena polymorpha</name>
    <name type="common">Zebra mussel</name>
    <name type="synonym">Mytilus polymorpha</name>
    <dbReference type="NCBI Taxonomy" id="45954"/>
    <lineage>
        <taxon>Eukaryota</taxon>
        <taxon>Metazoa</taxon>
        <taxon>Spiralia</taxon>
        <taxon>Lophotrochozoa</taxon>
        <taxon>Mollusca</taxon>
        <taxon>Bivalvia</taxon>
        <taxon>Autobranchia</taxon>
        <taxon>Heteroconchia</taxon>
        <taxon>Euheterodonta</taxon>
        <taxon>Imparidentia</taxon>
        <taxon>Neoheterodontei</taxon>
        <taxon>Myida</taxon>
        <taxon>Dreissenoidea</taxon>
        <taxon>Dreissenidae</taxon>
        <taxon>Dreissena</taxon>
    </lineage>
</organism>
<sequence>MTLIVYATKNREMFLKIEKNYFPGGRLDDLYLSWSYYFAITSTIMATVAGVLFYLEFKQLTFHALYNVPSDQTLQC</sequence>
<name>A0A9D3YEP8_DREPO</name>
<reference evidence="2" key="2">
    <citation type="submission" date="2020-11" db="EMBL/GenBank/DDBJ databases">
        <authorList>
            <person name="McCartney M.A."/>
            <person name="Auch B."/>
            <person name="Kono T."/>
            <person name="Mallez S."/>
            <person name="Becker A."/>
            <person name="Gohl D.M."/>
            <person name="Silverstein K.A.T."/>
            <person name="Koren S."/>
            <person name="Bechman K.B."/>
            <person name="Herman A."/>
            <person name="Abrahante J.E."/>
            <person name="Garbe J."/>
        </authorList>
    </citation>
    <scope>NUCLEOTIDE SEQUENCE</scope>
    <source>
        <strain evidence="2">Duluth1</strain>
        <tissue evidence="2">Whole animal</tissue>
    </source>
</reference>
<protein>
    <submittedName>
        <fullName evidence="2">Uncharacterized protein</fullName>
    </submittedName>
</protein>
<keyword evidence="1" id="KW-0812">Transmembrane</keyword>
<reference evidence="2" key="1">
    <citation type="journal article" date="2019" name="bioRxiv">
        <title>The Genome of the Zebra Mussel, Dreissena polymorpha: A Resource for Invasive Species Research.</title>
        <authorList>
            <person name="McCartney M.A."/>
            <person name="Auch B."/>
            <person name="Kono T."/>
            <person name="Mallez S."/>
            <person name="Zhang Y."/>
            <person name="Obille A."/>
            <person name="Becker A."/>
            <person name="Abrahante J.E."/>
            <person name="Garbe J."/>
            <person name="Badalamenti J.P."/>
            <person name="Herman A."/>
            <person name="Mangelson H."/>
            <person name="Liachko I."/>
            <person name="Sullivan S."/>
            <person name="Sone E.D."/>
            <person name="Koren S."/>
            <person name="Silverstein K.A.T."/>
            <person name="Beckman K.B."/>
            <person name="Gohl D.M."/>
        </authorList>
    </citation>
    <scope>NUCLEOTIDE SEQUENCE</scope>
    <source>
        <strain evidence="2">Duluth1</strain>
        <tissue evidence="2">Whole animal</tissue>
    </source>
</reference>
<evidence type="ECO:0000313" key="3">
    <source>
        <dbReference type="Proteomes" id="UP000828390"/>
    </source>
</evidence>
<feature type="transmembrane region" description="Helical" evidence="1">
    <location>
        <begin position="34"/>
        <end position="55"/>
    </location>
</feature>
<dbReference type="Proteomes" id="UP000828390">
    <property type="component" value="Unassembled WGS sequence"/>
</dbReference>
<dbReference type="Gene3D" id="1.20.140.150">
    <property type="match status" value="1"/>
</dbReference>
<dbReference type="AlphaFoldDB" id="A0A9D3YEP8"/>
<keyword evidence="1" id="KW-1133">Transmembrane helix</keyword>
<proteinExistence type="predicted"/>
<comment type="caution">
    <text evidence="2">The sequence shown here is derived from an EMBL/GenBank/DDBJ whole genome shotgun (WGS) entry which is preliminary data.</text>
</comment>